<dbReference type="Proteomes" id="UP000067683">
    <property type="component" value="Chromosome"/>
</dbReference>
<evidence type="ECO:0000313" key="3">
    <source>
        <dbReference type="Proteomes" id="UP000067683"/>
    </source>
</evidence>
<name>A0A0U2QA21_9BACL</name>
<dbReference type="InterPro" id="IPR000182">
    <property type="entry name" value="GNAT_dom"/>
</dbReference>
<gene>
    <name evidence="2" type="ORF">AUC31_11960</name>
</gene>
<dbReference type="RefSeq" id="WP_058382565.1">
    <property type="nucleotide sequence ID" value="NZ_CP013659.2"/>
</dbReference>
<evidence type="ECO:0000313" key="2">
    <source>
        <dbReference type="EMBL" id="ALS75862.1"/>
    </source>
</evidence>
<dbReference type="OrthoDB" id="45853at2"/>
<dbReference type="KEGG" id="prt:AUC31_11960"/>
<dbReference type="PROSITE" id="PS51186">
    <property type="entry name" value="GNAT"/>
    <property type="match status" value="1"/>
</dbReference>
<dbReference type="EMBL" id="CP013659">
    <property type="protein sequence ID" value="ALS75862.1"/>
    <property type="molecule type" value="Genomic_DNA"/>
</dbReference>
<organism evidence="2 3">
    <name type="scientific">Planococcus rifietoensis</name>
    <dbReference type="NCBI Taxonomy" id="200991"/>
    <lineage>
        <taxon>Bacteria</taxon>
        <taxon>Bacillati</taxon>
        <taxon>Bacillota</taxon>
        <taxon>Bacilli</taxon>
        <taxon>Bacillales</taxon>
        <taxon>Caryophanaceae</taxon>
        <taxon>Planococcus</taxon>
    </lineage>
</organism>
<keyword evidence="3" id="KW-1185">Reference proteome</keyword>
<dbReference type="InterPro" id="IPR016181">
    <property type="entry name" value="Acyl_CoA_acyltransferase"/>
</dbReference>
<dbReference type="AlphaFoldDB" id="A0A0U2QA21"/>
<dbReference type="SUPFAM" id="SSF55729">
    <property type="entry name" value="Acyl-CoA N-acyltransferases (Nat)"/>
    <property type="match status" value="1"/>
</dbReference>
<sequence>MREIDSDKMHPSVNKLLSYATSAEKVEREYEKYMASPNLKLYGEAAADEFFACIGIALLEEGNCEIRHIAVLPEQREENIASGMIDAICRLYHPDQIFAETDRQTVGFYRNYGFSIASLGEKYPGVERFRCVYKVEF</sequence>
<accession>A0A0U2QA21</accession>
<dbReference type="GO" id="GO:0016747">
    <property type="term" value="F:acyltransferase activity, transferring groups other than amino-acyl groups"/>
    <property type="evidence" value="ECO:0007669"/>
    <property type="project" value="InterPro"/>
</dbReference>
<feature type="domain" description="N-acetyltransferase" evidence="1">
    <location>
        <begin position="1"/>
        <end position="136"/>
    </location>
</feature>
<protein>
    <recommendedName>
        <fullName evidence="1">N-acetyltransferase domain-containing protein</fullName>
    </recommendedName>
</protein>
<dbReference type="STRING" id="200991.AUC31_11960"/>
<evidence type="ECO:0000259" key="1">
    <source>
        <dbReference type="PROSITE" id="PS51186"/>
    </source>
</evidence>
<proteinExistence type="predicted"/>
<dbReference type="Gene3D" id="3.40.630.30">
    <property type="match status" value="1"/>
</dbReference>
<dbReference type="Pfam" id="PF13673">
    <property type="entry name" value="Acetyltransf_10"/>
    <property type="match status" value="1"/>
</dbReference>
<reference evidence="2" key="1">
    <citation type="submission" date="2016-01" db="EMBL/GenBank/DDBJ databases">
        <title>Complete genome of Planococcus rifietoensis type strain M8.</title>
        <authorList>
            <person name="See-Too W.S."/>
        </authorList>
    </citation>
    <scope>NUCLEOTIDE SEQUENCE [LARGE SCALE GENOMIC DNA]</scope>
    <source>
        <strain evidence="2">M8</strain>
    </source>
</reference>